<dbReference type="Pfam" id="PF01828">
    <property type="entry name" value="Peptidase_A4"/>
    <property type="match status" value="1"/>
</dbReference>
<dbReference type="RefSeq" id="WP_099954980.1">
    <property type="nucleotide sequence ID" value="NZ_CP028843.1"/>
</dbReference>
<feature type="active site" description="Proton acceptor" evidence="1">
    <location>
        <position position="257"/>
    </location>
</feature>
<organism evidence="3 4">
    <name type="scientific">Methylobacterium currus</name>
    <dbReference type="NCBI Taxonomy" id="2051553"/>
    <lineage>
        <taxon>Bacteria</taxon>
        <taxon>Pseudomonadati</taxon>
        <taxon>Pseudomonadota</taxon>
        <taxon>Alphaproteobacteria</taxon>
        <taxon>Hyphomicrobiales</taxon>
        <taxon>Methylobacteriaceae</taxon>
        <taxon>Methylobacterium</taxon>
    </lineage>
</organism>
<dbReference type="EMBL" id="CP028843">
    <property type="protein sequence ID" value="AWB23181.1"/>
    <property type="molecule type" value="Genomic_DNA"/>
</dbReference>
<feature type="region of interest" description="Disordered" evidence="2">
    <location>
        <begin position="1"/>
        <end position="37"/>
    </location>
</feature>
<dbReference type="SUPFAM" id="SSF49899">
    <property type="entry name" value="Concanavalin A-like lectins/glucanases"/>
    <property type="match status" value="1"/>
</dbReference>
<dbReference type="GO" id="GO:0070007">
    <property type="term" value="F:glutamic-type endopeptidase activity"/>
    <property type="evidence" value="ECO:0007669"/>
    <property type="project" value="InterPro"/>
</dbReference>
<dbReference type="InterPro" id="IPR013320">
    <property type="entry name" value="ConA-like_dom_sf"/>
</dbReference>
<dbReference type="OrthoDB" id="7988450at2"/>
<dbReference type="PANTHER" id="PTHR37536">
    <property type="entry name" value="PUTATIVE (AFU_ORTHOLOGUE AFUA_3G02970)-RELATED"/>
    <property type="match status" value="1"/>
</dbReference>
<protein>
    <submittedName>
        <fullName evidence="3">Uncharacterized protein</fullName>
    </submittedName>
</protein>
<dbReference type="InterPro" id="IPR000250">
    <property type="entry name" value="Peptidase_G1"/>
</dbReference>
<evidence type="ECO:0000256" key="2">
    <source>
        <dbReference type="SAM" id="MobiDB-lite"/>
    </source>
</evidence>
<dbReference type="PANTHER" id="PTHR37536:SF1">
    <property type="entry name" value="ASPERGILLOPEPSIN, PUTAITVE (AFU_ORTHOLOGUE AFUA_7G01200)"/>
    <property type="match status" value="1"/>
</dbReference>
<keyword evidence="4" id="KW-1185">Reference proteome</keyword>
<sequence length="342" mass="36303">MPQTSERPRTSETPLDSDDGAGDPAPHLALRPLPLPPADLDLGQADAGLLAGFGLPVPRPADGPAARAFRRAFLAPPPDRPLRFVEVPRPVAAPQLLIARPHASVPARRSVNWSGASLTALHGRSLAGVMARWQVPAVTGEPGRAARASAWIGLDGQGLYRNASLPQIGTLQVWDGAEARYETWVQWWARGEDNAPQPLGLMVAPGDCVSAILTVLDPVTVRFNLKNETAGTMLQAFDLTAPGGRHVSGASAAWILERPSPLDADGWHPYPLAAYGSLAFTACLAQSRGPGDTAFTEHDLSRASLIRMTALDRDPGQARTISNPVRVTGDPRALTMCFGAPY</sequence>
<reference evidence="3 4" key="1">
    <citation type="submission" date="2018-04" db="EMBL/GenBank/DDBJ databases">
        <title>Methylobacterium sp. PR1016A genome.</title>
        <authorList>
            <person name="Park W."/>
        </authorList>
    </citation>
    <scope>NUCLEOTIDE SEQUENCE [LARGE SCALE GENOMIC DNA]</scope>
    <source>
        <strain evidence="3 4">PR1016A</strain>
    </source>
</reference>
<feature type="compositionally biased region" description="Low complexity" evidence="2">
    <location>
        <begin position="23"/>
        <end position="37"/>
    </location>
</feature>
<dbReference type="CDD" id="cd13426">
    <property type="entry name" value="Peptidase_G1"/>
    <property type="match status" value="1"/>
</dbReference>
<feature type="compositionally biased region" description="Basic and acidic residues" evidence="2">
    <location>
        <begin position="1"/>
        <end position="10"/>
    </location>
</feature>
<evidence type="ECO:0000313" key="3">
    <source>
        <dbReference type="EMBL" id="AWB23181.1"/>
    </source>
</evidence>
<accession>A0A2R4WNR4</accession>
<dbReference type="KEGG" id="mee:DA075_21615"/>
<dbReference type="GO" id="GO:0006508">
    <property type="term" value="P:proteolysis"/>
    <property type="evidence" value="ECO:0007669"/>
    <property type="project" value="InterPro"/>
</dbReference>
<proteinExistence type="predicted"/>
<dbReference type="AlphaFoldDB" id="A0A2R4WNR4"/>
<gene>
    <name evidence="3" type="ORF">DA075_21615</name>
</gene>
<dbReference type="Proteomes" id="UP000244755">
    <property type="component" value="Chromosome 1"/>
</dbReference>
<name>A0A2R4WNR4_9HYPH</name>
<evidence type="ECO:0000256" key="1">
    <source>
        <dbReference type="PIRSR" id="PIRSR600250-50"/>
    </source>
</evidence>
<evidence type="ECO:0000313" key="4">
    <source>
        <dbReference type="Proteomes" id="UP000244755"/>
    </source>
</evidence>
<dbReference type="InterPro" id="IPR038656">
    <property type="entry name" value="Peptidase_G1_sf"/>
</dbReference>
<dbReference type="Gene3D" id="2.60.120.700">
    <property type="entry name" value="Peptidase G1"/>
    <property type="match status" value="1"/>
</dbReference>